<gene>
    <name evidence="2" type="ORF">M409DRAFT_61737</name>
</gene>
<keyword evidence="3" id="KW-1185">Reference proteome</keyword>
<feature type="region of interest" description="Disordered" evidence="1">
    <location>
        <begin position="235"/>
        <end position="271"/>
    </location>
</feature>
<proteinExistence type="predicted"/>
<dbReference type="EMBL" id="ML993684">
    <property type="protein sequence ID" value="KAF2158349.1"/>
    <property type="molecule type" value="Genomic_DNA"/>
</dbReference>
<evidence type="ECO:0000256" key="1">
    <source>
        <dbReference type="SAM" id="MobiDB-lite"/>
    </source>
</evidence>
<evidence type="ECO:0000313" key="3">
    <source>
        <dbReference type="Proteomes" id="UP000799537"/>
    </source>
</evidence>
<organism evidence="2 3">
    <name type="scientific">Zasmidium cellare ATCC 36951</name>
    <dbReference type="NCBI Taxonomy" id="1080233"/>
    <lineage>
        <taxon>Eukaryota</taxon>
        <taxon>Fungi</taxon>
        <taxon>Dikarya</taxon>
        <taxon>Ascomycota</taxon>
        <taxon>Pezizomycotina</taxon>
        <taxon>Dothideomycetes</taxon>
        <taxon>Dothideomycetidae</taxon>
        <taxon>Mycosphaerellales</taxon>
        <taxon>Mycosphaerellaceae</taxon>
        <taxon>Zasmidium</taxon>
    </lineage>
</organism>
<name>A0A6A6BXT3_ZASCE</name>
<sequence>MSKWTLHTITEAATDAYTAMMQPRAGENLVRDFVDEVIDAFIEQSPYALRRKAEQPPDLNVFSEHRKKRVDIILNSFINQNKTRFVLIFTELKKPPVRGRNPETTDIVTVEQQAYDACKAYIDSPDCPVSLVFAWCVVGPLSRMFKYAPDTANTWESLWGTQKAYDFTQYIDAARPESIRIFNTFNAILSSHPVELAKKAYLTPNLPQRDTQFVLPSQPTVNVARPMAQFVRDVPPVASSSRQPQNQTQLQSQPPPQMQSQLQPQPQMQQTRATVERLRQMGYPVTSSNEGYSITCTVNRIQSRMRIHFGESVLIFDPVENIWAATRFWQDTLYVYTRGQWIALGKSS</sequence>
<dbReference type="GeneID" id="54568134"/>
<evidence type="ECO:0000313" key="2">
    <source>
        <dbReference type="EMBL" id="KAF2158349.1"/>
    </source>
</evidence>
<protein>
    <submittedName>
        <fullName evidence="2">Uncharacterized protein</fullName>
    </submittedName>
</protein>
<dbReference type="RefSeq" id="XP_033659238.1">
    <property type="nucleotide sequence ID" value="XM_033814862.1"/>
</dbReference>
<dbReference type="AlphaFoldDB" id="A0A6A6BXT3"/>
<dbReference type="OrthoDB" id="10644610at2759"/>
<feature type="compositionally biased region" description="Low complexity" evidence="1">
    <location>
        <begin position="243"/>
        <end position="271"/>
    </location>
</feature>
<accession>A0A6A6BXT3</accession>
<dbReference type="Proteomes" id="UP000799537">
    <property type="component" value="Unassembled WGS sequence"/>
</dbReference>
<reference evidence="2" key="1">
    <citation type="journal article" date="2020" name="Stud. Mycol.">
        <title>101 Dothideomycetes genomes: a test case for predicting lifestyles and emergence of pathogens.</title>
        <authorList>
            <person name="Haridas S."/>
            <person name="Albert R."/>
            <person name="Binder M."/>
            <person name="Bloem J."/>
            <person name="Labutti K."/>
            <person name="Salamov A."/>
            <person name="Andreopoulos B."/>
            <person name="Baker S."/>
            <person name="Barry K."/>
            <person name="Bills G."/>
            <person name="Bluhm B."/>
            <person name="Cannon C."/>
            <person name="Castanera R."/>
            <person name="Culley D."/>
            <person name="Daum C."/>
            <person name="Ezra D."/>
            <person name="Gonzalez J."/>
            <person name="Henrissat B."/>
            <person name="Kuo A."/>
            <person name="Liang C."/>
            <person name="Lipzen A."/>
            <person name="Lutzoni F."/>
            <person name="Magnuson J."/>
            <person name="Mondo S."/>
            <person name="Nolan M."/>
            <person name="Ohm R."/>
            <person name="Pangilinan J."/>
            <person name="Park H.-J."/>
            <person name="Ramirez L."/>
            <person name="Alfaro M."/>
            <person name="Sun H."/>
            <person name="Tritt A."/>
            <person name="Yoshinaga Y."/>
            <person name="Zwiers L.-H."/>
            <person name="Turgeon B."/>
            <person name="Goodwin S."/>
            <person name="Spatafora J."/>
            <person name="Crous P."/>
            <person name="Grigoriev I."/>
        </authorList>
    </citation>
    <scope>NUCLEOTIDE SEQUENCE</scope>
    <source>
        <strain evidence="2">ATCC 36951</strain>
    </source>
</reference>